<sequence length="45" mass="4820">MAREELTRLTGNGNGTCGKDDCPNVYRTANGSFVVQGDLSRAFTP</sequence>
<accession>A0AAP6BAA2</accession>
<protein>
    <submittedName>
        <fullName evidence="1">Uncharacterized protein</fullName>
    </submittedName>
</protein>
<gene>
    <name evidence="1" type="ORF">PV399_13920</name>
    <name evidence="2" type="ORF">PV666_22615</name>
</gene>
<dbReference type="EMBL" id="JARAWC010000008">
    <property type="protein sequence ID" value="MDX2960802.1"/>
    <property type="molecule type" value="Genomic_DNA"/>
</dbReference>
<evidence type="ECO:0000313" key="4">
    <source>
        <dbReference type="Proteomes" id="UP001282288"/>
    </source>
</evidence>
<name>A0AAP6BAA2_9ACTN</name>
<dbReference type="GeneID" id="69810379"/>
<dbReference type="RefSeq" id="WP_010352763.1">
    <property type="nucleotide sequence ID" value="NZ_BCMK01000036.1"/>
</dbReference>
<keyword evidence="3" id="KW-1185">Reference proteome</keyword>
<reference evidence="1 3" key="1">
    <citation type="journal article" date="2023" name="Microb. Genom.">
        <title>Mesoterricola silvestris gen. nov., sp. nov., Mesoterricola sediminis sp. nov., Geothrix oryzae sp. nov., Geothrix edaphica sp. nov., Geothrix rubra sp. nov., and Geothrix limicola sp. nov., six novel members of Acidobacteriota isolated from soils.</title>
        <authorList>
            <person name="Weisberg A.J."/>
            <person name="Pearce E."/>
            <person name="Kramer C.G."/>
            <person name="Chang J.H."/>
            <person name="Clarke C.R."/>
        </authorList>
    </citation>
    <scope>NUCLEOTIDE SEQUENCE</scope>
    <source>
        <strain evidence="2 3">NB05-1H</strain>
        <strain evidence="1">NRRL_B-16521</strain>
    </source>
</reference>
<evidence type="ECO:0000313" key="1">
    <source>
        <dbReference type="EMBL" id="MDX2960802.1"/>
    </source>
</evidence>
<dbReference type="EMBL" id="JARAWP010000013">
    <property type="protein sequence ID" value="MDX3020662.1"/>
    <property type="molecule type" value="Genomic_DNA"/>
</dbReference>
<organism evidence="1 4">
    <name type="scientific">Streptomyces acidiscabies</name>
    <dbReference type="NCBI Taxonomy" id="42234"/>
    <lineage>
        <taxon>Bacteria</taxon>
        <taxon>Bacillati</taxon>
        <taxon>Actinomycetota</taxon>
        <taxon>Actinomycetes</taxon>
        <taxon>Kitasatosporales</taxon>
        <taxon>Streptomycetaceae</taxon>
        <taxon>Streptomyces</taxon>
    </lineage>
</organism>
<evidence type="ECO:0000313" key="2">
    <source>
        <dbReference type="EMBL" id="MDX3020662.1"/>
    </source>
</evidence>
<comment type="caution">
    <text evidence="1">The sequence shown here is derived from an EMBL/GenBank/DDBJ whole genome shotgun (WGS) entry which is preliminary data.</text>
</comment>
<dbReference type="Proteomes" id="UP001272987">
    <property type="component" value="Unassembled WGS sequence"/>
</dbReference>
<evidence type="ECO:0000313" key="3">
    <source>
        <dbReference type="Proteomes" id="UP001272987"/>
    </source>
</evidence>
<dbReference type="AlphaFoldDB" id="A0AAP6BAA2"/>
<proteinExistence type="predicted"/>
<dbReference type="Proteomes" id="UP001282288">
    <property type="component" value="Unassembled WGS sequence"/>
</dbReference>